<dbReference type="Proteomes" id="UP001160148">
    <property type="component" value="Unassembled WGS sequence"/>
</dbReference>
<evidence type="ECO:0000313" key="1">
    <source>
        <dbReference type="EMBL" id="CAI6370028.1"/>
    </source>
</evidence>
<evidence type="ECO:0000313" key="2">
    <source>
        <dbReference type="Proteomes" id="UP001160148"/>
    </source>
</evidence>
<protein>
    <submittedName>
        <fullName evidence="1">Uncharacterized protein</fullName>
    </submittedName>
</protein>
<name>A0AAV0XNU1_9HEMI</name>
<reference evidence="1 2" key="1">
    <citation type="submission" date="2023-01" db="EMBL/GenBank/DDBJ databases">
        <authorList>
            <person name="Whitehead M."/>
        </authorList>
    </citation>
    <scope>NUCLEOTIDE SEQUENCE [LARGE SCALE GENOMIC DNA]</scope>
</reference>
<keyword evidence="2" id="KW-1185">Reference proteome</keyword>
<gene>
    <name evidence="1" type="ORF">MEUPH1_LOCUS24195</name>
</gene>
<dbReference type="AlphaFoldDB" id="A0AAV0XNU1"/>
<dbReference type="EMBL" id="CARXXK010000150">
    <property type="protein sequence ID" value="CAI6370028.1"/>
    <property type="molecule type" value="Genomic_DNA"/>
</dbReference>
<comment type="caution">
    <text evidence="1">The sequence shown here is derived from an EMBL/GenBank/DDBJ whole genome shotgun (WGS) entry which is preliminary data.</text>
</comment>
<proteinExistence type="predicted"/>
<organism evidence="1 2">
    <name type="scientific">Macrosiphum euphorbiae</name>
    <name type="common">potato aphid</name>
    <dbReference type="NCBI Taxonomy" id="13131"/>
    <lineage>
        <taxon>Eukaryota</taxon>
        <taxon>Metazoa</taxon>
        <taxon>Ecdysozoa</taxon>
        <taxon>Arthropoda</taxon>
        <taxon>Hexapoda</taxon>
        <taxon>Insecta</taxon>
        <taxon>Pterygota</taxon>
        <taxon>Neoptera</taxon>
        <taxon>Paraneoptera</taxon>
        <taxon>Hemiptera</taxon>
        <taxon>Sternorrhyncha</taxon>
        <taxon>Aphidomorpha</taxon>
        <taxon>Aphidoidea</taxon>
        <taxon>Aphididae</taxon>
        <taxon>Macrosiphini</taxon>
        <taxon>Macrosiphum</taxon>
    </lineage>
</organism>
<accession>A0AAV0XNU1</accession>
<sequence>MLVDSIHATIERFIKKTTVWAPSEWPPIIKNARTNPRPLEVIELKSTDFLDWKQFSTFFPKILKTETGERVMNSKLRSLLFIKKDEDVDILIFESYKFEECPKKLHVIKKRERFAQTPTLPNKSYERKLPISSAKFKDLSDLCKNGIIPEKFHAEYYGMNSSETIRDCLDESDIEDSNVSDDY</sequence>